<evidence type="ECO:0000313" key="5">
    <source>
        <dbReference type="Proteomes" id="UP000006233"/>
    </source>
</evidence>
<keyword evidence="4" id="KW-0328">Glycosyltransferase</keyword>
<comment type="caution">
    <text evidence="4">The sequence shown here is derived from an EMBL/GenBank/DDBJ whole genome shotgun (WGS) entry which is preliminary data.</text>
</comment>
<evidence type="ECO:0000313" key="4">
    <source>
        <dbReference type="EMBL" id="EEX73989.1"/>
    </source>
</evidence>
<feature type="domain" description="Galactosyltransferase C-terminal" evidence="3">
    <location>
        <begin position="203"/>
        <end position="258"/>
    </location>
</feature>
<feature type="domain" description="Glycosyltransferase 2-like" evidence="2">
    <location>
        <begin position="45"/>
        <end position="168"/>
    </location>
</feature>
<evidence type="ECO:0000256" key="1">
    <source>
        <dbReference type="ARBA" id="ARBA00022679"/>
    </source>
</evidence>
<dbReference type="SUPFAM" id="SSF53448">
    <property type="entry name" value="Nucleotide-diphospho-sugar transferases"/>
    <property type="match status" value="2"/>
</dbReference>
<sequence length="543" mass="63769">MYILQLGFLDGYEGYLLAKYSSIYTMTKYTKLREEYYNNLGNGTSLVITTYNWPKALEACLNSALEQTVAPKEIIIADDGSKQETIDLVKRFQQSYPQSNIIHSWQEDKGFRAGMSRNRAISKAMGNYIIIIDGDLILNRHFVEDHIKNMERGCFIQGSRVITSPAVAKEIMEGKKINLFTKGLKNNMNMVRSKLLSKIFTKVDRNLRGIRSCNMSFFKEDLIKVNGFEEEIEGWGREDSELAVRLFNIGCKKKKLKFEALTCHLYHNENDRSRLKKNDEYLANAIENKKQKLRKGLIDMEEVTLVITSCGRFDLLEETLDSFFKYNTYPIKKIIITEDSTEGKKLERLISKYNDKNNNFKLIVNETRLGQLKSIDKAYREVDTKYIFHCEDDWKFLKKGFIEKSMELMEEDEKILVVGLRDKKDFAEGFFYDEDYISKNGEKYYGVKDEIFTYNPALRRKKDMDLFGLHEKLENQRYEEVLSDFYKERGFKTVFFKEPYVTHIGNKRHVHFSKNRKNTVLSFKIDRLVKKIRAKILKLKGKL</sequence>
<dbReference type="CDD" id="cd00761">
    <property type="entry name" value="Glyco_tranf_GTA_type"/>
    <property type="match status" value="1"/>
</dbReference>
<dbReference type="PANTHER" id="PTHR43685:SF3">
    <property type="entry name" value="SLR2126 PROTEIN"/>
    <property type="match status" value="1"/>
</dbReference>
<dbReference type="InterPro" id="IPR050834">
    <property type="entry name" value="Glycosyltransf_2"/>
</dbReference>
<dbReference type="PANTHER" id="PTHR43685">
    <property type="entry name" value="GLYCOSYLTRANSFERASE"/>
    <property type="match status" value="1"/>
</dbReference>
<gene>
    <name evidence="4" type="ORF">GCWU000323_02132</name>
</gene>
<dbReference type="GO" id="GO:0016757">
    <property type="term" value="F:glycosyltransferase activity"/>
    <property type="evidence" value="ECO:0007669"/>
    <property type="project" value="UniProtKB-KW"/>
</dbReference>
<dbReference type="InterPro" id="IPR027791">
    <property type="entry name" value="Galactosyl_T_C"/>
</dbReference>
<dbReference type="EC" id="2.4.-.-" evidence="4"/>
<dbReference type="InterPro" id="IPR029044">
    <property type="entry name" value="Nucleotide-diphossugar_trans"/>
</dbReference>
<dbReference type="EMBL" id="ACVB02000024">
    <property type="protein sequence ID" value="EEX73989.1"/>
    <property type="molecule type" value="Genomic_DNA"/>
</dbReference>
<dbReference type="eggNOG" id="COG1215">
    <property type="taxonomic scope" value="Bacteria"/>
</dbReference>
<proteinExistence type="predicted"/>
<dbReference type="HOGENOM" id="CLU_501348_0_0_0"/>
<keyword evidence="1 4" id="KW-0808">Transferase</keyword>
<dbReference type="STRING" id="634994.GCWU000323_02132"/>
<reference evidence="4 5" key="1">
    <citation type="submission" date="2009-09" db="EMBL/GenBank/DDBJ databases">
        <authorList>
            <person name="Weinstock G."/>
            <person name="Sodergren E."/>
            <person name="Clifton S."/>
            <person name="Fulton L."/>
            <person name="Fulton B."/>
            <person name="Courtney L."/>
            <person name="Fronick C."/>
            <person name="Harrison M."/>
            <person name="Strong C."/>
            <person name="Farmer C."/>
            <person name="Delahaunty K."/>
            <person name="Markovic C."/>
            <person name="Hall O."/>
            <person name="Minx P."/>
            <person name="Tomlinson C."/>
            <person name="Mitreva M."/>
            <person name="Nelson J."/>
            <person name="Hou S."/>
            <person name="Wollam A."/>
            <person name="Pepin K.H."/>
            <person name="Johnson M."/>
            <person name="Bhonagiri V."/>
            <person name="Nash W.E."/>
            <person name="Warren W."/>
            <person name="Chinwalla A."/>
            <person name="Mardis E.R."/>
            <person name="Wilson R.K."/>
        </authorList>
    </citation>
    <scope>NUCLEOTIDE SEQUENCE [LARGE SCALE GENOMIC DNA]</scope>
    <source>
        <strain evidence="4 5">F0254</strain>
    </source>
</reference>
<dbReference type="InterPro" id="IPR001173">
    <property type="entry name" value="Glyco_trans_2-like"/>
</dbReference>
<accession>C9MZE0</accession>
<dbReference type="Pfam" id="PF02709">
    <property type="entry name" value="Glyco_transf_7C"/>
    <property type="match status" value="1"/>
</dbReference>
<organism evidence="4 5">
    <name type="scientific">Leptotrichia hofstadii F0254</name>
    <dbReference type="NCBI Taxonomy" id="634994"/>
    <lineage>
        <taxon>Bacteria</taxon>
        <taxon>Fusobacteriati</taxon>
        <taxon>Fusobacteriota</taxon>
        <taxon>Fusobacteriia</taxon>
        <taxon>Fusobacteriales</taxon>
        <taxon>Leptotrichiaceae</taxon>
        <taxon>Leptotrichia</taxon>
    </lineage>
</organism>
<dbReference type="Proteomes" id="UP000006233">
    <property type="component" value="Unassembled WGS sequence"/>
</dbReference>
<protein>
    <submittedName>
        <fullName evidence="4">Glycosyltransferase, group 2 family protein</fullName>
        <ecNumber evidence="4">2.4.-.-</ecNumber>
    </submittedName>
</protein>
<dbReference type="AlphaFoldDB" id="C9MZE0"/>
<feature type="domain" description="Glycosyltransferase 2-like" evidence="2">
    <location>
        <begin position="305"/>
        <end position="434"/>
    </location>
</feature>
<dbReference type="eggNOG" id="COG1216">
    <property type="taxonomic scope" value="Bacteria"/>
</dbReference>
<dbReference type="Gene3D" id="3.90.550.10">
    <property type="entry name" value="Spore Coat Polysaccharide Biosynthesis Protein SpsA, Chain A"/>
    <property type="match status" value="2"/>
</dbReference>
<dbReference type="Pfam" id="PF00535">
    <property type="entry name" value="Glycos_transf_2"/>
    <property type="match status" value="2"/>
</dbReference>
<evidence type="ECO:0000259" key="3">
    <source>
        <dbReference type="Pfam" id="PF02709"/>
    </source>
</evidence>
<name>C9MZE0_9FUSO</name>
<evidence type="ECO:0000259" key="2">
    <source>
        <dbReference type="Pfam" id="PF00535"/>
    </source>
</evidence>
<dbReference type="CDD" id="cd06420">
    <property type="entry name" value="GT2_Chondriotin_Pol_N"/>
    <property type="match status" value="1"/>
</dbReference>